<keyword evidence="5" id="KW-1185">Reference proteome</keyword>
<sequence length="116" mass="13173">MDAGCSAPIPCDDFLQFTKLLSARRKADDRIRNQLNALLPTASFVDKVDCRSKCEGFLKEMLLDHEKRNDAIKHCVNNTASRLEELKELRAKASPDEKHSVSRSFRRQQLLVTAIS</sequence>
<dbReference type="AlphaFoldDB" id="A0A8E0S381"/>
<proteinExistence type="inferred from homology"/>
<evidence type="ECO:0000313" key="4">
    <source>
        <dbReference type="EMBL" id="KAA0196774.1"/>
    </source>
</evidence>
<evidence type="ECO:0000313" key="5">
    <source>
        <dbReference type="Proteomes" id="UP000728185"/>
    </source>
</evidence>
<dbReference type="PANTHER" id="PTHR31905">
    <property type="entry name" value="COILED-COIL DOMAIN-CONTAINING PROTEIN 58"/>
    <property type="match status" value="1"/>
</dbReference>
<dbReference type="PANTHER" id="PTHR31905:SF2">
    <property type="entry name" value="PROTEIN MIX23"/>
    <property type="match status" value="1"/>
</dbReference>
<reference evidence="4" key="1">
    <citation type="submission" date="2019-05" db="EMBL/GenBank/DDBJ databases">
        <title>Annotation for the trematode Fasciolopsis buski.</title>
        <authorList>
            <person name="Choi Y.-J."/>
        </authorList>
    </citation>
    <scope>NUCLEOTIDE SEQUENCE</scope>
    <source>
        <strain evidence="4">HT</strain>
        <tissue evidence="4">Whole worm</tissue>
    </source>
</reference>
<dbReference type="EMBL" id="LUCM01002829">
    <property type="protein sequence ID" value="KAA0196774.1"/>
    <property type="molecule type" value="Genomic_DNA"/>
</dbReference>
<evidence type="ECO:0000256" key="1">
    <source>
        <dbReference type="ARBA" id="ARBA00024204"/>
    </source>
</evidence>
<comment type="caution">
    <text evidence="4">The sequence shown here is derived from an EMBL/GenBank/DDBJ whole genome shotgun (WGS) entry which is preliminary data.</text>
</comment>
<dbReference type="Pfam" id="PF09774">
    <property type="entry name" value="MIX23"/>
    <property type="match status" value="1"/>
</dbReference>
<gene>
    <name evidence="4" type="ORF">FBUS_11145</name>
</gene>
<dbReference type="OrthoDB" id="5593818at2759"/>
<comment type="similarity">
    <text evidence="1">Belongs to the MIX23 family.</text>
</comment>
<protein>
    <recommendedName>
        <fullName evidence="2">Protein MIX23</fullName>
    </recommendedName>
    <alternativeName>
        <fullName evidence="3">Coiled-coil domain-containing protein 58</fullName>
    </alternativeName>
</protein>
<accession>A0A8E0S381</accession>
<dbReference type="InterPro" id="IPR019171">
    <property type="entry name" value="MIX23"/>
</dbReference>
<name>A0A8E0S381_9TREM</name>
<evidence type="ECO:0000256" key="3">
    <source>
        <dbReference type="ARBA" id="ARBA00030733"/>
    </source>
</evidence>
<dbReference type="Proteomes" id="UP000728185">
    <property type="component" value="Unassembled WGS sequence"/>
</dbReference>
<dbReference type="GO" id="GO:0005758">
    <property type="term" value="C:mitochondrial intermembrane space"/>
    <property type="evidence" value="ECO:0007669"/>
    <property type="project" value="InterPro"/>
</dbReference>
<evidence type="ECO:0000256" key="2">
    <source>
        <dbReference type="ARBA" id="ARBA00024228"/>
    </source>
</evidence>
<organism evidence="4 5">
    <name type="scientific">Fasciolopsis buskii</name>
    <dbReference type="NCBI Taxonomy" id="27845"/>
    <lineage>
        <taxon>Eukaryota</taxon>
        <taxon>Metazoa</taxon>
        <taxon>Spiralia</taxon>
        <taxon>Lophotrochozoa</taxon>
        <taxon>Platyhelminthes</taxon>
        <taxon>Trematoda</taxon>
        <taxon>Digenea</taxon>
        <taxon>Plagiorchiida</taxon>
        <taxon>Echinostomata</taxon>
        <taxon>Echinostomatoidea</taxon>
        <taxon>Fasciolidae</taxon>
        <taxon>Fasciolopsis</taxon>
    </lineage>
</organism>